<dbReference type="InterPro" id="IPR006059">
    <property type="entry name" value="SBP"/>
</dbReference>
<dbReference type="PROSITE" id="PS51257">
    <property type="entry name" value="PROKAR_LIPOPROTEIN"/>
    <property type="match status" value="1"/>
</dbReference>
<evidence type="ECO:0000256" key="1">
    <source>
        <dbReference type="ARBA" id="ARBA00008520"/>
    </source>
</evidence>
<dbReference type="EMBL" id="BAAADV010000004">
    <property type="protein sequence ID" value="GAA0674978.1"/>
    <property type="molecule type" value="Genomic_DNA"/>
</dbReference>
<evidence type="ECO:0000256" key="3">
    <source>
        <dbReference type="ARBA" id="ARBA00022729"/>
    </source>
</evidence>
<dbReference type="AlphaFoldDB" id="A0AAV3TB04"/>
<gene>
    <name evidence="5" type="ORF">GCM10009020_23160</name>
</gene>
<protein>
    <submittedName>
        <fullName evidence="5">ABC transporter substrate-binding protein</fullName>
    </submittedName>
</protein>
<proteinExistence type="inferred from homology"/>
<comment type="similarity">
    <text evidence="1">Belongs to the bacterial solute-binding protein 1 family.</text>
</comment>
<comment type="caution">
    <text evidence="5">The sequence shown here is derived from an EMBL/GenBank/DDBJ whole genome shotgun (WGS) entry which is preliminary data.</text>
</comment>
<organism evidence="5 6">
    <name type="scientific">Natronoarchaeum mannanilyticum</name>
    <dbReference type="NCBI Taxonomy" id="926360"/>
    <lineage>
        <taxon>Archaea</taxon>
        <taxon>Methanobacteriati</taxon>
        <taxon>Methanobacteriota</taxon>
        <taxon>Stenosarchaea group</taxon>
        <taxon>Halobacteria</taxon>
        <taxon>Halobacteriales</taxon>
        <taxon>Natronoarchaeaceae</taxon>
    </lineage>
</organism>
<accession>A0AAV3TB04</accession>
<dbReference type="PANTHER" id="PTHR43649">
    <property type="entry name" value="ARABINOSE-BINDING PROTEIN-RELATED"/>
    <property type="match status" value="1"/>
</dbReference>
<feature type="region of interest" description="Disordered" evidence="4">
    <location>
        <begin position="462"/>
        <end position="485"/>
    </location>
</feature>
<feature type="compositionally biased region" description="Polar residues" evidence="4">
    <location>
        <begin position="465"/>
        <end position="485"/>
    </location>
</feature>
<name>A0AAV3TB04_9EURY</name>
<dbReference type="Gene3D" id="3.40.190.10">
    <property type="entry name" value="Periplasmic binding protein-like II"/>
    <property type="match status" value="2"/>
</dbReference>
<dbReference type="InterPro" id="IPR050490">
    <property type="entry name" value="Bact_solute-bd_prot1"/>
</dbReference>
<evidence type="ECO:0000256" key="4">
    <source>
        <dbReference type="SAM" id="MobiDB-lite"/>
    </source>
</evidence>
<dbReference type="SUPFAM" id="SSF53850">
    <property type="entry name" value="Periplasmic binding protein-like II"/>
    <property type="match status" value="1"/>
</dbReference>
<evidence type="ECO:0000313" key="5">
    <source>
        <dbReference type="EMBL" id="GAA0674978.1"/>
    </source>
</evidence>
<dbReference type="Proteomes" id="UP001500420">
    <property type="component" value="Unassembled WGS sequence"/>
</dbReference>
<keyword evidence="2" id="KW-0813">Transport</keyword>
<keyword evidence="3" id="KW-0732">Signal</keyword>
<keyword evidence="6" id="KW-1185">Reference proteome</keyword>
<dbReference type="Pfam" id="PF13416">
    <property type="entry name" value="SBP_bac_8"/>
    <property type="match status" value="1"/>
</dbReference>
<reference evidence="5 6" key="1">
    <citation type="journal article" date="2019" name="Int. J. Syst. Evol. Microbiol.">
        <title>The Global Catalogue of Microorganisms (GCM) 10K type strain sequencing project: providing services to taxonomists for standard genome sequencing and annotation.</title>
        <authorList>
            <consortium name="The Broad Institute Genomics Platform"/>
            <consortium name="The Broad Institute Genome Sequencing Center for Infectious Disease"/>
            <person name="Wu L."/>
            <person name="Ma J."/>
        </authorList>
    </citation>
    <scope>NUCLEOTIDE SEQUENCE [LARGE SCALE GENOMIC DNA]</scope>
    <source>
        <strain evidence="5 6">JCM 16328</strain>
    </source>
</reference>
<evidence type="ECO:0000313" key="6">
    <source>
        <dbReference type="Proteomes" id="UP001500420"/>
    </source>
</evidence>
<evidence type="ECO:0000256" key="2">
    <source>
        <dbReference type="ARBA" id="ARBA00022448"/>
    </source>
</evidence>
<sequence>MSRRRFVEAAGAAGIVAGLGGCITANDGGDGTQEGEIDVGEVPDEDITLEWAASEEEAGASDEIVQALHQAGMPENIDINFLSGGNVTSDRQNQYEQWLAAGRTRPDLLRMDNGWTIPFIVRNRILNLERVLDDETVNRVKENYFSMTAQTAMHPQNETLHAIPLWMGLPTIQYRKDLVEQAGYDPEGNNWATESMTWQRFSEVTADVMQQSNVNYGYTFQADVYEGLSCCNFNEFMSGWGGAYFGGVDNLFGPVGERPITVNEPPVHDSIRMIRSFIHGNDAPETLDSMTGNISPTAVLNWTEQSSMRVFSNGNAVMHRNWPHSIRIHGAEDAMGQNLGVMPIPYSVTEEEAEYAGVGGPVAALGGWHVAINPNTERMASAVAAIEAATTDEFNLALFEILGQIPPKPELLETQRARDIPIMGRYMDQLQVAGENAVARPVTVVWPDESTQISQAVHSAYTGDKSPQQAMSDLESTLEQIEQSA</sequence>
<dbReference type="PANTHER" id="PTHR43649:SF34">
    <property type="entry name" value="ABC TRANSPORTER PERIPLASMIC-BINDING PROTEIN YCJN-RELATED"/>
    <property type="match status" value="1"/>
</dbReference>